<reference evidence="2 3" key="1">
    <citation type="journal article" date="2019" name="Int. J. Syst. Evol. Microbiol.">
        <title>The Global Catalogue of Microorganisms (GCM) 10K type strain sequencing project: providing services to taxonomists for standard genome sequencing and annotation.</title>
        <authorList>
            <consortium name="The Broad Institute Genomics Platform"/>
            <consortium name="The Broad Institute Genome Sequencing Center for Infectious Disease"/>
            <person name="Wu L."/>
            <person name="Ma J."/>
        </authorList>
    </citation>
    <scope>NUCLEOTIDE SEQUENCE [LARGE SCALE GENOMIC DNA]</scope>
    <source>
        <strain evidence="2 3">RDMS1</strain>
    </source>
</reference>
<protein>
    <recommendedName>
        <fullName evidence="1">DUF7993 domain-containing protein</fullName>
    </recommendedName>
</protein>
<evidence type="ECO:0000313" key="2">
    <source>
        <dbReference type="EMBL" id="MFC7190088.1"/>
    </source>
</evidence>
<sequence length="132" mass="14222">MTNERVTDGRRIGELLASEVTARADGLLSTLDVVDVDPDAEGSDSGTFAYTITTDGDEVTQLADVYIHTDRARLEFRAGLDAIPSVSEEANLRARPKAVAPPRVLVFLEDGGEIKRVLDVIRTAIAATHNES</sequence>
<dbReference type="AlphaFoldDB" id="A0ABD5YR33"/>
<accession>A0ABD5YR33</accession>
<organism evidence="2 3">
    <name type="scientific">Halocatena marina</name>
    <dbReference type="NCBI Taxonomy" id="2934937"/>
    <lineage>
        <taxon>Archaea</taxon>
        <taxon>Methanobacteriati</taxon>
        <taxon>Methanobacteriota</taxon>
        <taxon>Stenosarchaea group</taxon>
        <taxon>Halobacteria</taxon>
        <taxon>Halobacteriales</taxon>
        <taxon>Natronomonadaceae</taxon>
        <taxon>Halocatena</taxon>
    </lineage>
</organism>
<dbReference type="GeneID" id="76199663"/>
<evidence type="ECO:0000313" key="3">
    <source>
        <dbReference type="Proteomes" id="UP001596417"/>
    </source>
</evidence>
<feature type="domain" description="DUF7993" evidence="1">
    <location>
        <begin position="1"/>
        <end position="130"/>
    </location>
</feature>
<keyword evidence="3" id="KW-1185">Reference proteome</keyword>
<gene>
    <name evidence="2" type="ORF">ACFQL7_09625</name>
</gene>
<dbReference type="EMBL" id="JBHTAX010000001">
    <property type="protein sequence ID" value="MFC7190088.1"/>
    <property type="molecule type" value="Genomic_DNA"/>
</dbReference>
<comment type="caution">
    <text evidence="2">The sequence shown here is derived from an EMBL/GenBank/DDBJ whole genome shotgun (WGS) entry which is preliminary data.</text>
</comment>
<proteinExistence type="predicted"/>
<dbReference type="Pfam" id="PF25956">
    <property type="entry name" value="DUF7993"/>
    <property type="match status" value="1"/>
</dbReference>
<name>A0ABD5YR33_9EURY</name>
<dbReference type="RefSeq" id="WP_248906593.1">
    <property type="nucleotide sequence ID" value="NZ_CP109979.1"/>
</dbReference>
<dbReference type="Proteomes" id="UP001596417">
    <property type="component" value="Unassembled WGS sequence"/>
</dbReference>
<evidence type="ECO:0000259" key="1">
    <source>
        <dbReference type="Pfam" id="PF25956"/>
    </source>
</evidence>
<dbReference type="InterPro" id="IPR058306">
    <property type="entry name" value="DUF7993"/>
</dbReference>